<comment type="cofactor">
    <cofactor evidence="2">
        <name>Ca(2+)</name>
        <dbReference type="ChEBI" id="CHEBI:29108"/>
    </cofactor>
</comment>
<dbReference type="AlphaFoldDB" id="A0AAV4X7H9"/>
<feature type="domain" description="Phospholipase A2-like central" evidence="16">
    <location>
        <begin position="186"/>
        <end position="280"/>
    </location>
</feature>
<keyword evidence="10" id="KW-0106">Calcium</keyword>
<evidence type="ECO:0000256" key="13">
    <source>
        <dbReference type="ARBA" id="ARBA00023145"/>
    </source>
</evidence>
<evidence type="ECO:0000256" key="8">
    <source>
        <dbReference type="ARBA" id="ARBA00022723"/>
    </source>
</evidence>
<evidence type="ECO:0000313" key="18">
    <source>
        <dbReference type="Proteomes" id="UP001054945"/>
    </source>
</evidence>
<dbReference type="InterPro" id="IPR036444">
    <property type="entry name" value="PLipase_A2_dom_sf"/>
</dbReference>
<name>A0AAV4X7H9_CAEEX</name>
<dbReference type="InterPro" id="IPR033113">
    <property type="entry name" value="PLA2_histidine"/>
</dbReference>
<keyword evidence="11" id="KW-0442">Lipid degradation</keyword>
<accession>A0AAV4X7H9</accession>
<evidence type="ECO:0000256" key="10">
    <source>
        <dbReference type="ARBA" id="ARBA00022837"/>
    </source>
</evidence>
<evidence type="ECO:0000313" key="17">
    <source>
        <dbReference type="EMBL" id="GIY90557.1"/>
    </source>
</evidence>
<keyword evidence="7" id="KW-0964">Secreted</keyword>
<evidence type="ECO:0000256" key="12">
    <source>
        <dbReference type="ARBA" id="ARBA00023098"/>
    </source>
</evidence>
<evidence type="ECO:0000256" key="6">
    <source>
        <dbReference type="ARBA" id="ARBA00021721"/>
    </source>
</evidence>
<dbReference type="InterPro" id="IPR016090">
    <property type="entry name" value="PLA2-like_dom"/>
</dbReference>
<keyword evidence="8" id="KW-0479">Metal-binding</keyword>
<dbReference type="GO" id="GO:0046872">
    <property type="term" value="F:metal ion binding"/>
    <property type="evidence" value="ECO:0007669"/>
    <property type="project" value="UniProtKB-KW"/>
</dbReference>
<proteinExistence type="inferred from homology"/>
<dbReference type="PROSITE" id="PS00118">
    <property type="entry name" value="PA2_HIS"/>
    <property type="match status" value="1"/>
</dbReference>
<evidence type="ECO:0000256" key="14">
    <source>
        <dbReference type="ARBA" id="ARBA00023157"/>
    </source>
</evidence>
<comment type="similarity">
    <text evidence="4">Belongs to the phospholipase A2 family. Group III subfamily.</text>
</comment>
<dbReference type="GO" id="GO:0016042">
    <property type="term" value="P:lipid catabolic process"/>
    <property type="evidence" value="ECO:0007669"/>
    <property type="project" value="UniProtKB-KW"/>
</dbReference>
<evidence type="ECO:0000259" key="16">
    <source>
        <dbReference type="Pfam" id="PF05826"/>
    </source>
</evidence>
<organism evidence="17 18">
    <name type="scientific">Caerostris extrusa</name>
    <name type="common">Bark spider</name>
    <name type="synonym">Caerostris bankana</name>
    <dbReference type="NCBI Taxonomy" id="172846"/>
    <lineage>
        <taxon>Eukaryota</taxon>
        <taxon>Metazoa</taxon>
        <taxon>Ecdysozoa</taxon>
        <taxon>Arthropoda</taxon>
        <taxon>Chelicerata</taxon>
        <taxon>Arachnida</taxon>
        <taxon>Araneae</taxon>
        <taxon>Araneomorphae</taxon>
        <taxon>Entelegynae</taxon>
        <taxon>Araneoidea</taxon>
        <taxon>Araneidae</taxon>
        <taxon>Caerostris</taxon>
    </lineage>
</organism>
<dbReference type="SUPFAM" id="SSF48619">
    <property type="entry name" value="Phospholipase A2, PLA2"/>
    <property type="match status" value="1"/>
</dbReference>
<evidence type="ECO:0000256" key="9">
    <source>
        <dbReference type="ARBA" id="ARBA00022801"/>
    </source>
</evidence>
<evidence type="ECO:0000256" key="4">
    <source>
        <dbReference type="ARBA" id="ARBA00009659"/>
    </source>
</evidence>
<comment type="subcellular location">
    <subcellularLocation>
        <location evidence="3">Secreted</location>
    </subcellularLocation>
</comment>
<dbReference type="EMBL" id="BPLR01017327">
    <property type="protein sequence ID" value="GIY90557.1"/>
    <property type="molecule type" value="Genomic_DNA"/>
</dbReference>
<keyword evidence="13" id="KW-0865">Zymogen</keyword>
<dbReference type="FunFam" id="1.20.90.10:FF:000002">
    <property type="entry name" value="Phospholipase A2 group III"/>
    <property type="match status" value="1"/>
</dbReference>
<evidence type="ECO:0000256" key="1">
    <source>
        <dbReference type="ARBA" id="ARBA00001604"/>
    </source>
</evidence>
<dbReference type="GO" id="GO:0050482">
    <property type="term" value="P:arachidonate secretion"/>
    <property type="evidence" value="ECO:0007669"/>
    <property type="project" value="InterPro"/>
</dbReference>
<dbReference type="Proteomes" id="UP001054945">
    <property type="component" value="Unassembled WGS sequence"/>
</dbReference>
<evidence type="ECO:0000256" key="15">
    <source>
        <dbReference type="ARBA" id="ARBA00029903"/>
    </source>
</evidence>
<dbReference type="GO" id="GO:0004623">
    <property type="term" value="F:phospholipase A2 activity"/>
    <property type="evidence" value="ECO:0007669"/>
    <property type="project" value="UniProtKB-EC"/>
</dbReference>
<dbReference type="Gene3D" id="1.20.90.10">
    <property type="entry name" value="Phospholipase A2 domain"/>
    <property type="match status" value="1"/>
</dbReference>
<dbReference type="CDD" id="cd04704">
    <property type="entry name" value="PLA2_bee_venom_like"/>
    <property type="match status" value="1"/>
</dbReference>
<comment type="catalytic activity">
    <reaction evidence="1">
        <text>a 1,2-diacyl-sn-glycero-3-phosphocholine + H2O = a 1-acyl-sn-glycero-3-phosphocholine + a fatty acid + H(+)</text>
        <dbReference type="Rhea" id="RHEA:15801"/>
        <dbReference type="ChEBI" id="CHEBI:15377"/>
        <dbReference type="ChEBI" id="CHEBI:15378"/>
        <dbReference type="ChEBI" id="CHEBI:28868"/>
        <dbReference type="ChEBI" id="CHEBI:57643"/>
        <dbReference type="ChEBI" id="CHEBI:58168"/>
        <dbReference type="EC" id="3.1.1.4"/>
    </reaction>
</comment>
<dbReference type="Pfam" id="PF05826">
    <property type="entry name" value="Phospholip_A2_2"/>
    <property type="match status" value="1"/>
</dbReference>
<sequence>MHNGPVRQGNIMVRCNRLTDVIALPFPLAENPSMMSSLWSHRHSLKNIEEESTNSFPQQKKRNLTSCFYILLIVCENTIKEIGIRISNHLHNLDPNSEDNRTVVVVTWTNDEGQRCEFFSDEQLTEEVRKISKDQLLLKPSREEMGNLLEECTMFSFNGKRHDAPERITTTPRTTTEDNSGGWNVIFPGTKWCGAGNIAKDDDDLGFLQDTDRCCRAHDKCDDIIEGEGTKYNLTNNSPFTKLICKCDDDFHDCLSRVNTVTSNTIGNTYFNVLKRTCYELGYPKSKKCKKYRTFLKLTCAEYEDDTSKGEVLPVEERQEVQEAALPGALDVTLPF</sequence>
<keyword evidence="14" id="KW-1015">Disulfide bond</keyword>
<evidence type="ECO:0000256" key="5">
    <source>
        <dbReference type="ARBA" id="ARBA00013278"/>
    </source>
</evidence>
<evidence type="ECO:0000256" key="11">
    <source>
        <dbReference type="ARBA" id="ARBA00022963"/>
    </source>
</evidence>
<evidence type="ECO:0000256" key="7">
    <source>
        <dbReference type="ARBA" id="ARBA00022525"/>
    </source>
</evidence>
<gene>
    <name evidence="17" type="ORF">CEXT_689791</name>
</gene>
<keyword evidence="18" id="KW-1185">Reference proteome</keyword>
<keyword evidence="12" id="KW-0443">Lipid metabolism</keyword>
<protein>
    <recommendedName>
        <fullName evidence="6">Phospholipase A2</fullName>
        <ecNumber evidence="5">3.1.1.4</ecNumber>
    </recommendedName>
    <alternativeName>
        <fullName evidence="15">Phosphatidylcholine 2-acylhydrolase</fullName>
    </alternativeName>
</protein>
<reference evidence="17 18" key="1">
    <citation type="submission" date="2021-06" db="EMBL/GenBank/DDBJ databases">
        <title>Caerostris extrusa draft genome.</title>
        <authorList>
            <person name="Kono N."/>
            <person name="Arakawa K."/>
        </authorList>
    </citation>
    <scope>NUCLEOTIDE SEQUENCE [LARGE SCALE GENOMIC DNA]</scope>
</reference>
<dbReference type="GO" id="GO:0006644">
    <property type="term" value="P:phospholipid metabolic process"/>
    <property type="evidence" value="ECO:0007669"/>
    <property type="project" value="InterPro"/>
</dbReference>
<dbReference type="PANTHER" id="PTHR12253">
    <property type="entry name" value="RH14732P"/>
    <property type="match status" value="1"/>
</dbReference>
<comment type="caution">
    <text evidence="17">The sequence shown here is derived from an EMBL/GenBank/DDBJ whole genome shotgun (WGS) entry which is preliminary data.</text>
</comment>
<keyword evidence="9" id="KW-0378">Hydrolase</keyword>
<dbReference type="GO" id="GO:0005576">
    <property type="term" value="C:extracellular region"/>
    <property type="evidence" value="ECO:0007669"/>
    <property type="project" value="UniProtKB-SubCell"/>
</dbReference>
<evidence type="ECO:0000256" key="3">
    <source>
        <dbReference type="ARBA" id="ARBA00004613"/>
    </source>
</evidence>
<evidence type="ECO:0000256" key="2">
    <source>
        <dbReference type="ARBA" id="ARBA00001913"/>
    </source>
</evidence>
<dbReference type="EC" id="3.1.1.4" evidence="5"/>